<dbReference type="OrthoDB" id="374462at2759"/>
<organism evidence="1 2">
    <name type="scientific">Plasmodium falciparum Vietnam Oak-Knoll</name>
    <name type="common">FVO</name>
    <dbReference type="NCBI Taxonomy" id="1036723"/>
    <lineage>
        <taxon>Eukaryota</taxon>
        <taxon>Sar</taxon>
        <taxon>Alveolata</taxon>
        <taxon>Apicomplexa</taxon>
        <taxon>Aconoidasida</taxon>
        <taxon>Haemosporida</taxon>
        <taxon>Plasmodiidae</taxon>
        <taxon>Plasmodium</taxon>
        <taxon>Plasmodium (Laverania)</taxon>
    </lineage>
</organism>
<evidence type="ECO:0000313" key="2">
    <source>
        <dbReference type="Proteomes" id="UP000030690"/>
    </source>
</evidence>
<accession>A0A024V192</accession>
<sequence length="253" mass="30360">MVVPPQKLIVHYHHCSIKDIGDIYINYLNVQLFFLKNVLNCSFLLLVEEIHPYSNYGSYPYAFNTLEGNTLNDVEIIDYMKNIYLFDLVEYDLYAGIINELKIILTYYIWEDDKIFNNFTKKIYEDKFFYIYYLYLIRKLKKENRKICQERGLDNHKFNISRLKTILHILDKAVMNSNNSDIKSDNVSYFHSLCFSILSIFYSIPSQFNNELQDILLSSPKLIEFVKNMNDKYKIWKNEKSFLMGIRNAYHNR</sequence>
<dbReference type="SMR" id="A0A024V192"/>
<proteinExistence type="predicted"/>
<dbReference type="EMBL" id="KI925150">
    <property type="protein sequence ID" value="ETW15995.1"/>
    <property type="molecule type" value="Genomic_DNA"/>
</dbReference>
<evidence type="ECO:0000313" key="1">
    <source>
        <dbReference type="EMBL" id="ETW15995.1"/>
    </source>
</evidence>
<gene>
    <name evidence="1" type="ORF">PFFVO_05097</name>
</gene>
<name>A0A024V192_PLAFA</name>
<reference evidence="1 2" key="2">
    <citation type="submission" date="2013-02" db="EMBL/GenBank/DDBJ databases">
        <title>The Genome Sequence of Plasmodium falciparum Vietnam Oak-Knoll (FVO).</title>
        <authorList>
            <consortium name="The Broad Institute Genome Sequencing Platform"/>
            <consortium name="The Broad Institute Genome Sequencing Center for Infectious Disease"/>
            <person name="Neafsey D."/>
            <person name="Cheeseman I."/>
            <person name="Volkman S."/>
            <person name="Adams J."/>
            <person name="Walker B."/>
            <person name="Young S.K."/>
            <person name="Zeng Q."/>
            <person name="Gargeya S."/>
            <person name="Fitzgerald M."/>
            <person name="Haas B."/>
            <person name="Abouelleil A."/>
            <person name="Alvarado L."/>
            <person name="Arachchi H.M."/>
            <person name="Berlin A.M."/>
            <person name="Chapman S.B."/>
            <person name="Dewar J."/>
            <person name="Goldberg J."/>
            <person name="Griggs A."/>
            <person name="Gujja S."/>
            <person name="Hansen M."/>
            <person name="Howarth C."/>
            <person name="Imamovic A."/>
            <person name="Larimer J."/>
            <person name="McCowan C."/>
            <person name="Murphy C."/>
            <person name="Neiman D."/>
            <person name="Pearson M."/>
            <person name="Priest M."/>
            <person name="Roberts A."/>
            <person name="Saif S."/>
            <person name="Shea T."/>
            <person name="Sisk P."/>
            <person name="Sykes S."/>
            <person name="Wortman J."/>
            <person name="Nusbaum C."/>
            <person name="Birren B."/>
        </authorList>
    </citation>
    <scope>NUCLEOTIDE SEQUENCE [LARGE SCALE GENOMIC DNA]</scope>
    <source>
        <strain evidence="2">Vietnam Oak-Knoll (FVO)</strain>
    </source>
</reference>
<dbReference type="AlphaFoldDB" id="A0A024V192"/>
<dbReference type="Proteomes" id="UP000030690">
    <property type="component" value="Unassembled WGS sequence"/>
</dbReference>
<evidence type="ECO:0008006" key="3">
    <source>
        <dbReference type="Google" id="ProtNLM"/>
    </source>
</evidence>
<protein>
    <recommendedName>
        <fullName evidence="3">Metaxin glutathione S-transferase domain-containing protein</fullName>
    </recommendedName>
</protein>
<reference evidence="1 2" key="1">
    <citation type="submission" date="2013-02" db="EMBL/GenBank/DDBJ databases">
        <title>The Genome Annotation of Plasmodium falciparum Vietnam Oak-Knoll (FVO).</title>
        <authorList>
            <consortium name="The Broad Institute Genome Sequencing Platform"/>
            <consortium name="The Broad Institute Genome Sequencing Center for Infectious Disease"/>
            <person name="Neafsey D."/>
            <person name="Hoffman S."/>
            <person name="Volkman S."/>
            <person name="Rosenthal P."/>
            <person name="Walker B."/>
            <person name="Young S.K."/>
            <person name="Zeng Q."/>
            <person name="Gargeya S."/>
            <person name="Fitzgerald M."/>
            <person name="Haas B."/>
            <person name="Abouelleil A."/>
            <person name="Allen A.W."/>
            <person name="Alvarado L."/>
            <person name="Arachchi H.M."/>
            <person name="Berlin A.M."/>
            <person name="Chapman S.B."/>
            <person name="Gainer-Dewar J."/>
            <person name="Goldberg J."/>
            <person name="Griggs A."/>
            <person name="Gujja S."/>
            <person name="Hansen M."/>
            <person name="Howarth C."/>
            <person name="Imamovic A."/>
            <person name="Ireland A."/>
            <person name="Larimer J."/>
            <person name="McCowan C."/>
            <person name="Murphy C."/>
            <person name="Pearson M."/>
            <person name="Poon T.W."/>
            <person name="Priest M."/>
            <person name="Roberts A."/>
            <person name="Saif S."/>
            <person name="Shea T."/>
            <person name="Sisk P."/>
            <person name="Sykes S."/>
            <person name="Wortman J."/>
            <person name="Nusbaum C."/>
            <person name="Birren B."/>
        </authorList>
    </citation>
    <scope>NUCLEOTIDE SEQUENCE [LARGE SCALE GENOMIC DNA]</scope>
    <source>
        <strain evidence="2">Vietnam Oak-Knoll (FVO)</strain>
    </source>
</reference>